<dbReference type="CDD" id="cd07562">
    <property type="entry name" value="Peptidase_S41_TRI"/>
    <property type="match status" value="1"/>
</dbReference>
<dbReference type="Gene3D" id="3.90.226.10">
    <property type="entry name" value="2-enoyl-CoA Hydratase, Chain A, domain 1"/>
    <property type="match status" value="1"/>
</dbReference>
<sequence>MIATTALRWLRSSLVAAALALSACQTIPYERPGVLPPAVQVADGSAERAALNARVYDQAVRYVERLFYSRDFNGTDFAAEAASRRAEAVAQPTELDFYARLEQLVELLADDHTQTLSPTRRERLAANDAGAQRPAYGVVILPRGDERWVLRVRPDSPAAEAGVMPGWRIESINGASPHLGSVAREDRADRFVFLDEVGERHEIELTGVLMDPLPRMEARRLEGDIAYIRFDDFDRETFDWYKGEFDALAQAPPAGLIVDLRSNGGGSLNLTGLMLSYLFDRRIDFAVTQGRFINRIYNVEPPERPYLGPVVILVGSASASGGELYPAVARELDRAVIVGEPTRGAVIASRLVELPDGGGIRIGMTDMTTPAGIRLEKTGVTPDIVVDTDWSEIRAGRDPGLMIAVAQIERLRAEAAERPATPPPA</sequence>
<dbReference type="GO" id="GO:0008236">
    <property type="term" value="F:serine-type peptidase activity"/>
    <property type="evidence" value="ECO:0007669"/>
    <property type="project" value="InterPro"/>
</dbReference>
<dbReference type="PANTHER" id="PTHR32060">
    <property type="entry name" value="TAIL-SPECIFIC PROTEASE"/>
    <property type="match status" value="1"/>
</dbReference>
<dbReference type="InterPro" id="IPR005151">
    <property type="entry name" value="Tail-specific_protease"/>
</dbReference>
<evidence type="ECO:0000313" key="3">
    <source>
        <dbReference type="EMBL" id="OYX57419.1"/>
    </source>
</evidence>
<dbReference type="PANTHER" id="PTHR32060:SF22">
    <property type="entry name" value="CARBOXYL-TERMINAL-PROCESSING PEPTIDASE 3, CHLOROPLASTIC"/>
    <property type="match status" value="1"/>
</dbReference>
<evidence type="ECO:0000259" key="2">
    <source>
        <dbReference type="SMART" id="SM00245"/>
    </source>
</evidence>
<dbReference type="GO" id="GO:0004175">
    <property type="term" value="F:endopeptidase activity"/>
    <property type="evidence" value="ECO:0007669"/>
    <property type="project" value="TreeGrafter"/>
</dbReference>
<dbReference type="InterPro" id="IPR036034">
    <property type="entry name" value="PDZ_sf"/>
</dbReference>
<dbReference type="InterPro" id="IPR029045">
    <property type="entry name" value="ClpP/crotonase-like_dom_sf"/>
</dbReference>
<dbReference type="Proteomes" id="UP000216147">
    <property type="component" value="Unassembled WGS sequence"/>
</dbReference>
<protein>
    <recommendedName>
        <fullName evidence="2">Tail specific protease domain-containing protein</fullName>
    </recommendedName>
</protein>
<dbReference type="EMBL" id="NCEQ01000006">
    <property type="protein sequence ID" value="OYX57419.1"/>
    <property type="molecule type" value="Genomic_DNA"/>
</dbReference>
<accession>A0A258HKU9</accession>
<dbReference type="Gene3D" id="2.30.42.10">
    <property type="match status" value="1"/>
</dbReference>
<dbReference type="Gene3D" id="3.30.750.44">
    <property type="match status" value="1"/>
</dbReference>
<dbReference type="Pfam" id="PF03572">
    <property type="entry name" value="Peptidase_S41"/>
    <property type="match status" value="1"/>
</dbReference>
<reference evidence="3 4" key="1">
    <citation type="submission" date="2017-03" db="EMBL/GenBank/DDBJ databases">
        <title>Lifting the veil on microbial sulfur biogeochemistry in mining wastewaters.</title>
        <authorList>
            <person name="Kantor R.S."/>
            <person name="Colenbrander Nelson T."/>
            <person name="Marshall S."/>
            <person name="Bennett D."/>
            <person name="Apte S."/>
            <person name="Camacho D."/>
            <person name="Thomas B.C."/>
            <person name="Warren L.A."/>
            <person name="Banfield J.F."/>
        </authorList>
    </citation>
    <scope>NUCLEOTIDE SEQUENCE [LARGE SCALE GENOMIC DNA]</scope>
    <source>
        <strain evidence="3">32-68-21</strain>
    </source>
</reference>
<proteinExistence type="predicted"/>
<evidence type="ECO:0000313" key="4">
    <source>
        <dbReference type="Proteomes" id="UP000216147"/>
    </source>
</evidence>
<organism evidence="3 4">
    <name type="scientific">Brevundimonas subvibrioides</name>
    <dbReference type="NCBI Taxonomy" id="74313"/>
    <lineage>
        <taxon>Bacteria</taxon>
        <taxon>Pseudomonadati</taxon>
        <taxon>Pseudomonadota</taxon>
        <taxon>Alphaproteobacteria</taxon>
        <taxon>Caulobacterales</taxon>
        <taxon>Caulobacteraceae</taxon>
        <taxon>Brevundimonas</taxon>
    </lineage>
</organism>
<dbReference type="SUPFAM" id="SSF50156">
    <property type="entry name" value="PDZ domain-like"/>
    <property type="match status" value="1"/>
</dbReference>
<name>A0A258HKU9_9CAUL</name>
<feature type="domain" description="Tail specific protease" evidence="2">
    <location>
        <begin position="198"/>
        <end position="387"/>
    </location>
</feature>
<dbReference type="SUPFAM" id="SSF52096">
    <property type="entry name" value="ClpP/crotonase"/>
    <property type="match status" value="1"/>
</dbReference>
<feature type="chain" id="PRO_5013192138" description="Tail specific protease domain-containing protein" evidence="1">
    <location>
        <begin position="18"/>
        <end position="425"/>
    </location>
</feature>
<gene>
    <name evidence="3" type="ORF">B7Y86_06870</name>
</gene>
<dbReference type="AlphaFoldDB" id="A0A258HKU9"/>
<keyword evidence="1" id="KW-0732">Signal</keyword>
<evidence type="ECO:0000256" key="1">
    <source>
        <dbReference type="SAM" id="SignalP"/>
    </source>
</evidence>
<dbReference type="SMART" id="SM00245">
    <property type="entry name" value="TSPc"/>
    <property type="match status" value="1"/>
</dbReference>
<feature type="signal peptide" evidence="1">
    <location>
        <begin position="1"/>
        <end position="17"/>
    </location>
</feature>
<dbReference type="GO" id="GO:0006508">
    <property type="term" value="P:proteolysis"/>
    <property type="evidence" value="ECO:0007669"/>
    <property type="project" value="InterPro"/>
</dbReference>
<comment type="caution">
    <text evidence="3">The sequence shown here is derived from an EMBL/GenBank/DDBJ whole genome shotgun (WGS) entry which is preliminary data.</text>
</comment>